<accession>A0A916IS91</accession>
<organism evidence="2 3">
    <name type="scientific">Cupriavidus yeoncheonensis</name>
    <dbReference type="NCBI Taxonomy" id="1462994"/>
    <lineage>
        <taxon>Bacteria</taxon>
        <taxon>Pseudomonadati</taxon>
        <taxon>Pseudomonadota</taxon>
        <taxon>Betaproteobacteria</taxon>
        <taxon>Burkholderiales</taxon>
        <taxon>Burkholderiaceae</taxon>
        <taxon>Cupriavidus</taxon>
    </lineage>
</organism>
<evidence type="ECO:0000313" key="2">
    <source>
        <dbReference type="EMBL" id="CAG2133056.1"/>
    </source>
</evidence>
<evidence type="ECO:0000313" key="3">
    <source>
        <dbReference type="Proteomes" id="UP000672934"/>
    </source>
</evidence>
<sequence length="207" mass="22893">MGERDRHRRASGMPAVHVKGAGGSRGSRARFSAMRAWSARYCGRAQRGRKRAWVSPVCSFGWLGLRHANPKTDSVHARHARCRAAAAEIMWRHTAARQPAKTGFQKEKARTPLRCAGGLPDVSKIFQEGAVPVKCAPASSRAGSILHRRTRKRFDRRQPLRRAAPQPGPCRAPRAGFPRSAGRPRRGSGGRPSAPRRAPRRPRGRPR</sequence>
<protein>
    <submittedName>
        <fullName evidence="2">Uncharacterized protein</fullName>
    </submittedName>
</protein>
<dbReference type="Proteomes" id="UP000672934">
    <property type="component" value="Unassembled WGS sequence"/>
</dbReference>
<reference evidence="2" key="1">
    <citation type="submission" date="2021-03" db="EMBL/GenBank/DDBJ databases">
        <authorList>
            <person name="Peeters C."/>
        </authorList>
    </citation>
    <scope>NUCLEOTIDE SEQUENCE</scope>
    <source>
        <strain evidence="2">LMG 31506</strain>
    </source>
</reference>
<feature type="compositionally biased region" description="Low complexity" evidence="1">
    <location>
        <begin position="161"/>
        <end position="181"/>
    </location>
</feature>
<comment type="caution">
    <text evidence="2">The sequence shown here is derived from an EMBL/GenBank/DDBJ whole genome shotgun (WGS) entry which is preliminary data.</text>
</comment>
<feature type="compositionally biased region" description="Basic residues" evidence="1">
    <location>
        <begin position="197"/>
        <end position="207"/>
    </location>
</feature>
<keyword evidence="3" id="KW-1185">Reference proteome</keyword>
<feature type="region of interest" description="Disordered" evidence="1">
    <location>
        <begin position="1"/>
        <end position="27"/>
    </location>
</feature>
<feature type="region of interest" description="Disordered" evidence="1">
    <location>
        <begin position="138"/>
        <end position="207"/>
    </location>
</feature>
<name>A0A916IS91_9BURK</name>
<feature type="compositionally biased region" description="Basic residues" evidence="1">
    <location>
        <begin position="1"/>
        <end position="10"/>
    </location>
</feature>
<dbReference type="EMBL" id="CAJPUY010000003">
    <property type="protein sequence ID" value="CAG2133056.1"/>
    <property type="molecule type" value="Genomic_DNA"/>
</dbReference>
<feature type="compositionally biased region" description="Basic residues" evidence="1">
    <location>
        <begin position="146"/>
        <end position="155"/>
    </location>
</feature>
<evidence type="ECO:0000256" key="1">
    <source>
        <dbReference type="SAM" id="MobiDB-lite"/>
    </source>
</evidence>
<proteinExistence type="predicted"/>
<dbReference type="AlphaFoldDB" id="A0A916IS91"/>
<gene>
    <name evidence="2" type="ORF">LMG31506_01151</name>
</gene>